<dbReference type="InterPro" id="IPR058792">
    <property type="entry name" value="Beta-barrel_RND_2"/>
</dbReference>
<dbReference type="NCBIfam" id="TIGR01730">
    <property type="entry name" value="RND_mfp"/>
    <property type="match status" value="1"/>
</dbReference>
<dbReference type="Gene3D" id="2.40.50.100">
    <property type="match status" value="1"/>
</dbReference>
<dbReference type="SUPFAM" id="SSF111369">
    <property type="entry name" value="HlyD-like secretion proteins"/>
    <property type="match status" value="1"/>
</dbReference>
<evidence type="ECO:0000259" key="3">
    <source>
        <dbReference type="Pfam" id="PF25954"/>
    </source>
</evidence>
<proteinExistence type="inferred from homology"/>
<keyword evidence="6" id="KW-1185">Reference proteome</keyword>
<dbReference type="AlphaFoldDB" id="A0A239PX40"/>
<dbReference type="EMBL" id="FZQA01000006">
    <property type="protein sequence ID" value="SNT74901.1"/>
    <property type="molecule type" value="Genomic_DNA"/>
</dbReference>
<dbReference type="Gene3D" id="2.40.420.20">
    <property type="match status" value="1"/>
</dbReference>
<evidence type="ECO:0000256" key="2">
    <source>
        <dbReference type="SAM" id="Phobius"/>
    </source>
</evidence>
<keyword evidence="2" id="KW-1133">Transmembrane helix</keyword>
<keyword evidence="2" id="KW-0472">Membrane</keyword>
<sequence>MAASPTSHGRGQSGAAFRWSFLGIALIAAILAIAAIALVTGRGGASGSEAAGADGNGGNGAAFQARRQRPPAVALARVEFAPVERTLSAIGAGRALQSVELNAEVAGIVAGILVEPGQRVKKGEPLLKLDSRAQEIALAKARAEYAIAKTNAERFSGLVADEAASALELEAAQNAYAAARAALRQAEYELDRRTVRAPFDGVVGLVDLDVGDFLTVGARIATVDNVSALLVDFAIPEAASTFVRPGLEFTASAPAAGGRAFAGTIRAIDSRIDPVTRTRRVEGVLVNEDQALVPGATFAISISAPGERAVKAPGLAVQWDRAGAYVWKLSANGVAQRTPVTILQRTADSVLLDAPLTGADYIVAEGADIVRAGMPLPRPDEAARAGDANAAAGYR</sequence>
<dbReference type="Pfam" id="PF25973">
    <property type="entry name" value="BSH_CzcB"/>
    <property type="match status" value="1"/>
</dbReference>
<dbReference type="InterPro" id="IPR006143">
    <property type="entry name" value="RND_pump_MFP"/>
</dbReference>
<dbReference type="Gene3D" id="1.10.287.470">
    <property type="entry name" value="Helix hairpin bin"/>
    <property type="match status" value="1"/>
</dbReference>
<evidence type="ECO:0000313" key="5">
    <source>
        <dbReference type="EMBL" id="SNT74901.1"/>
    </source>
</evidence>
<feature type="domain" description="CzcB-like barrel-sandwich hybrid" evidence="4">
    <location>
        <begin position="99"/>
        <end position="223"/>
    </location>
</feature>
<dbReference type="OrthoDB" id="9806939at2"/>
<name>A0A239PX40_9PROT</name>
<dbReference type="Proteomes" id="UP000198346">
    <property type="component" value="Unassembled WGS sequence"/>
</dbReference>
<evidence type="ECO:0000256" key="1">
    <source>
        <dbReference type="ARBA" id="ARBA00009477"/>
    </source>
</evidence>
<dbReference type="PANTHER" id="PTHR30469:SF36">
    <property type="entry name" value="BLL3903 PROTEIN"/>
    <property type="match status" value="1"/>
</dbReference>
<evidence type="ECO:0000313" key="6">
    <source>
        <dbReference type="Proteomes" id="UP000198346"/>
    </source>
</evidence>
<reference evidence="5 6" key="1">
    <citation type="submission" date="2017-07" db="EMBL/GenBank/DDBJ databases">
        <authorList>
            <person name="Sun Z.S."/>
            <person name="Albrecht U."/>
            <person name="Echele G."/>
            <person name="Lee C.C."/>
        </authorList>
    </citation>
    <scope>NUCLEOTIDE SEQUENCE [LARGE SCALE GENOMIC DNA]</scope>
    <source>
        <strain evidence="5 6">CGMCC 1.12710</strain>
    </source>
</reference>
<dbReference type="GO" id="GO:0015562">
    <property type="term" value="F:efflux transmembrane transporter activity"/>
    <property type="evidence" value="ECO:0007669"/>
    <property type="project" value="TreeGrafter"/>
</dbReference>
<comment type="similarity">
    <text evidence="1">Belongs to the membrane fusion protein (MFP) (TC 8.A.1) family.</text>
</comment>
<dbReference type="PANTHER" id="PTHR30469">
    <property type="entry name" value="MULTIDRUG RESISTANCE PROTEIN MDTA"/>
    <property type="match status" value="1"/>
</dbReference>
<feature type="domain" description="CusB-like beta-barrel" evidence="3">
    <location>
        <begin position="231"/>
        <end position="304"/>
    </location>
</feature>
<feature type="transmembrane region" description="Helical" evidence="2">
    <location>
        <begin position="20"/>
        <end position="39"/>
    </location>
</feature>
<evidence type="ECO:0000259" key="4">
    <source>
        <dbReference type="Pfam" id="PF25973"/>
    </source>
</evidence>
<gene>
    <name evidence="5" type="ORF">SAMN06297382_2492</name>
</gene>
<dbReference type="Pfam" id="PF25954">
    <property type="entry name" value="Beta-barrel_RND_2"/>
    <property type="match status" value="1"/>
</dbReference>
<organism evidence="5 6">
    <name type="scientific">Amphiplicatus metriothermophilus</name>
    <dbReference type="NCBI Taxonomy" id="1519374"/>
    <lineage>
        <taxon>Bacteria</taxon>
        <taxon>Pseudomonadati</taxon>
        <taxon>Pseudomonadota</taxon>
        <taxon>Alphaproteobacteria</taxon>
        <taxon>Parvularculales</taxon>
        <taxon>Parvularculaceae</taxon>
        <taxon>Amphiplicatus</taxon>
    </lineage>
</organism>
<keyword evidence="2" id="KW-0812">Transmembrane</keyword>
<dbReference type="GO" id="GO:1990281">
    <property type="term" value="C:efflux pump complex"/>
    <property type="evidence" value="ECO:0007669"/>
    <property type="project" value="TreeGrafter"/>
</dbReference>
<dbReference type="InterPro" id="IPR058647">
    <property type="entry name" value="BSH_CzcB-like"/>
</dbReference>
<accession>A0A239PX40</accession>
<dbReference type="RefSeq" id="WP_089412923.1">
    <property type="nucleotide sequence ID" value="NZ_FZQA01000006.1"/>
</dbReference>
<dbReference type="Gene3D" id="2.40.30.170">
    <property type="match status" value="1"/>
</dbReference>
<protein>
    <submittedName>
        <fullName evidence="5">RND family efflux transporter, MFP subunit</fullName>
    </submittedName>
</protein>